<dbReference type="EMBL" id="VSSQ01125528">
    <property type="protein sequence ID" value="MPN55849.1"/>
    <property type="molecule type" value="Genomic_DNA"/>
</dbReference>
<protein>
    <submittedName>
        <fullName evidence="1">Uncharacterized protein</fullName>
    </submittedName>
</protein>
<reference evidence="1" key="1">
    <citation type="submission" date="2019-08" db="EMBL/GenBank/DDBJ databases">
        <authorList>
            <person name="Kucharzyk K."/>
            <person name="Murdoch R.W."/>
            <person name="Higgins S."/>
            <person name="Loffler F."/>
        </authorList>
    </citation>
    <scope>NUCLEOTIDE SEQUENCE</scope>
</reference>
<organism evidence="1">
    <name type="scientific">bioreactor metagenome</name>
    <dbReference type="NCBI Taxonomy" id="1076179"/>
    <lineage>
        <taxon>unclassified sequences</taxon>
        <taxon>metagenomes</taxon>
        <taxon>ecological metagenomes</taxon>
    </lineage>
</organism>
<dbReference type="GO" id="GO:0046912">
    <property type="term" value="F:acyltransferase activity, acyl groups converted into alkyl on transfer"/>
    <property type="evidence" value="ECO:0007669"/>
    <property type="project" value="InterPro"/>
</dbReference>
<dbReference type="SUPFAM" id="SSF48256">
    <property type="entry name" value="Citrate synthase"/>
    <property type="match status" value="1"/>
</dbReference>
<proteinExistence type="predicted"/>
<dbReference type="InterPro" id="IPR016142">
    <property type="entry name" value="Citrate_synth-like_lrg_a-sub"/>
</dbReference>
<evidence type="ECO:0000313" key="1">
    <source>
        <dbReference type="EMBL" id="MPN55849.1"/>
    </source>
</evidence>
<dbReference type="InterPro" id="IPR036969">
    <property type="entry name" value="Citrate_synthase_sf"/>
</dbReference>
<dbReference type="Pfam" id="PF00285">
    <property type="entry name" value="Citrate_synt"/>
    <property type="match status" value="1"/>
</dbReference>
<gene>
    <name evidence="1" type="ORF">SDC9_203533</name>
</gene>
<comment type="caution">
    <text evidence="1">The sequence shown here is derived from an EMBL/GenBank/DDBJ whole genome shotgun (WGS) entry which is preliminary data.</text>
</comment>
<name>A0A645IZG0_9ZZZZ</name>
<dbReference type="InterPro" id="IPR002020">
    <property type="entry name" value="Citrate_synthase"/>
</dbReference>
<dbReference type="Gene3D" id="1.10.580.10">
    <property type="entry name" value="Citrate Synthase, domain 1"/>
    <property type="match status" value="1"/>
</dbReference>
<sequence length="91" mass="10222">MEELIAGFMAEERFGFEETAYLLLFGALPTRDQLRMFDQVLGEYRPLPAGFRVGQQRAGGAMPELPPLFGAVIAIAEEHLRKRFLQNPEPG</sequence>
<dbReference type="AlphaFoldDB" id="A0A645IZG0"/>
<accession>A0A645IZG0</accession>